<evidence type="ECO:0000256" key="8">
    <source>
        <dbReference type="ARBA" id="ARBA00023157"/>
    </source>
</evidence>
<dbReference type="EMBL" id="OU466863">
    <property type="protein sequence ID" value="CAH2079804.1"/>
    <property type="molecule type" value="Genomic_DNA"/>
</dbReference>
<feature type="binding site" evidence="11">
    <location>
        <position position="114"/>
    </location>
    <ligand>
        <name>oxalate</name>
        <dbReference type="ChEBI" id="CHEBI:30623"/>
    </ligand>
</feature>
<evidence type="ECO:0000256" key="12">
    <source>
        <dbReference type="PIRSR" id="PIRSR601929-2"/>
    </source>
</evidence>
<evidence type="ECO:0000256" key="7">
    <source>
        <dbReference type="ARBA" id="ARBA00022729"/>
    </source>
</evidence>
<dbReference type="InterPro" id="IPR001929">
    <property type="entry name" value="Germin"/>
</dbReference>
<dbReference type="InterPro" id="IPR006045">
    <property type="entry name" value="Cupin_1"/>
</dbReference>
<feature type="binding site" evidence="12">
    <location>
        <position position="119"/>
    </location>
    <ligand>
        <name>Mn(2+)</name>
        <dbReference type="ChEBI" id="CHEBI:29035"/>
    </ligand>
</feature>
<evidence type="ECO:0000256" key="6">
    <source>
        <dbReference type="ARBA" id="ARBA00022723"/>
    </source>
</evidence>
<evidence type="ECO:0000259" key="15">
    <source>
        <dbReference type="SMART" id="SM00835"/>
    </source>
</evidence>
<evidence type="ECO:0000256" key="14">
    <source>
        <dbReference type="RuleBase" id="RU366015"/>
    </source>
</evidence>
<evidence type="ECO:0000313" key="17">
    <source>
        <dbReference type="Proteomes" id="UP000836841"/>
    </source>
</evidence>
<keyword evidence="6 11" id="KW-0479">Metal-binding</keyword>
<evidence type="ECO:0000256" key="3">
    <source>
        <dbReference type="ARBA" id="ARBA00007456"/>
    </source>
</evidence>
<keyword evidence="9" id="KW-0325">Glycoprotein</keyword>
<keyword evidence="5 14" id="KW-0964">Secreted</keyword>
<feature type="domain" description="Cupin type-1" evidence="15">
    <location>
        <begin position="65"/>
        <end position="215"/>
    </location>
</feature>
<dbReference type="SUPFAM" id="SSF51182">
    <property type="entry name" value="RmlC-like cupins"/>
    <property type="match status" value="1"/>
</dbReference>
<feature type="binding site" evidence="12">
    <location>
        <position position="112"/>
    </location>
    <ligand>
        <name>Mn(2+)</name>
        <dbReference type="ChEBI" id="CHEBI:29035"/>
    </ligand>
</feature>
<feature type="signal peptide" evidence="14">
    <location>
        <begin position="1"/>
        <end position="25"/>
    </location>
</feature>
<dbReference type="SMART" id="SM00835">
    <property type="entry name" value="Cupin_1"/>
    <property type="match status" value="1"/>
</dbReference>
<dbReference type="InterPro" id="IPR014710">
    <property type="entry name" value="RmlC-like_jellyroll"/>
</dbReference>
<feature type="binding site" evidence="12">
    <location>
        <position position="114"/>
    </location>
    <ligand>
        <name>Mn(2+)</name>
        <dbReference type="ChEBI" id="CHEBI:29035"/>
    </ligand>
</feature>
<evidence type="ECO:0000256" key="2">
    <source>
        <dbReference type="ARBA" id="ARBA00004271"/>
    </source>
</evidence>
<keyword evidence="7 14" id="KW-0732">Signal</keyword>
<keyword evidence="17" id="KW-1185">Reference proteome</keyword>
<protein>
    <recommendedName>
        <fullName evidence="14">Germin-like protein</fullName>
    </recommendedName>
</protein>
<reference evidence="16 17" key="1">
    <citation type="submission" date="2022-03" db="EMBL/GenBank/DDBJ databases">
        <authorList>
            <person name="Nunn A."/>
            <person name="Chopra R."/>
            <person name="Nunn A."/>
            <person name="Contreras Garrido A."/>
        </authorList>
    </citation>
    <scope>NUCLEOTIDE SEQUENCE [LARGE SCALE GENOMIC DNA]</scope>
</reference>
<keyword evidence="10 11" id="KW-0464">Manganese</keyword>
<dbReference type="InterPro" id="IPR011051">
    <property type="entry name" value="RmlC_Cupin_sf"/>
</dbReference>
<evidence type="ECO:0000313" key="16">
    <source>
        <dbReference type="EMBL" id="CAH2079804.1"/>
    </source>
</evidence>
<feature type="binding site" evidence="11">
    <location>
        <position position="119"/>
    </location>
    <ligand>
        <name>oxalate</name>
        <dbReference type="ChEBI" id="CHEBI:30623"/>
    </ligand>
</feature>
<dbReference type="PRINTS" id="PR00325">
    <property type="entry name" value="GERMIN"/>
</dbReference>
<feature type="binding site" evidence="12">
    <location>
        <position position="161"/>
    </location>
    <ligand>
        <name>Mn(2+)</name>
        <dbReference type="ChEBI" id="CHEBI:29035"/>
    </ligand>
</feature>
<dbReference type="Proteomes" id="UP000836841">
    <property type="component" value="Chromosome 7"/>
</dbReference>
<keyword evidence="8 13" id="KW-1015">Disulfide bond</keyword>
<feature type="disulfide bond" evidence="13">
    <location>
        <begin position="34"/>
        <end position="51"/>
    </location>
</feature>
<feature type="chain" id="PRO_5043088805" description="Germin-like protein" evidence="14">
    <location>
        <begin position="26"/>
        <end position="230"/>
    </location>
</feature>
<dbReference type="GO" id="GO:0030145">
    <property type="term" value="F:manganese ion binding"/>
    <property type="evidence" value="ECO:0007669"/>
    <property type="project" value="UniProtKB-UniRule"/>
</dbReference>
<dbReference type="FunFam" id="2.60.120.10:FF:000005">
    <property type="entry name" value="Germin-like protein subfamily 1 member 8"/>
    <property type="match status" value="1"/>
</dbReference>
<proteinExistence type="inferred from homology"/>
<evidence type="ECO:0000256" key="5">
    <source>
        <dbReference type="ARBA" id="ARBA00022525"/>
    </source>
</evidence>
<dbReference type="Gene3D" id="2.60.120.10">
    <property type="entry name" value="Jelly Rolls"/>
    <property type="match status" value="1"/>
</dbReference>
<evidence type="ECO:0000256" key="10">
    <source>
        <dbReference type="ARBA" id="ARBA00023211"/>
    </source>
</evidence>
<dbReference type="Pfam" id="PF00190">
    <property type="entry name" value="Cupin_1"/>
    <property type="match status" value="1"/>
</dbReference>
<evidence type="ECO:0000256" key="9">
    <source>
        <dbReference type="ARBA" id="ARBA00023180"/>
    </source>
</evidence>
<evidence type="ECO:0000256" key="11">
    <source>
        <dbReference type="PIRSR" id="PIRSR601929-1"/>
    </source>
</evidence>
<evidence type="ECO:0000256" key="13">
    <source>
        <dbReference type="PIRSR" id="PIRSR601929-3"/>
    </source>
</evidence>
<comment type="function">
    <text evidence="1">May play a role in plant defense. Probably has no oxalate oxidase activity even if the active site is conserved.</text>
</comment>
<sequence>MPMKSLSFLLASVSLLAITLPLAISDPRNVQDFCVGVNSSANGVFVNGKFCKDPKLATADDFFFTGLAAGEPTDQDRANISLVSADNFMALNTLGISFARADYAVNGVEPPHTHPRASEFLVVTEGTLAVGFVTADQDGNRLFTKTLHPGDVFLFPEGLIHFQANIGNVSAVAFTALNSQNPGLSTTANAVFGCTPPIDPDILARAFKLDRSIVVDLQNKFTPTSSFTAV</sequence>
<name>A0AAU9T4H5_THLAR</name>
<dbReference type="CDD" id="cd02241">
    <property type="entry name" value="cupin_OxOx"/>
    <property type="match status" value="1"/>
</dbReference>
<dbReference type="AlphaFoldDB" id="A0AAU9T4H5"/>
<evidence type="ECO:0000256" key="4">
    <source>
        <dbReference type="ARBA" id="ARBA00022523"/>
    </source>
</evidence>
<comment type="similarity">
    <text evidence="3 14">Belongs to the germin family.</text>
</comment>
<gene>
    <name evidence="16" type="ORF">TAV2_LOCUS26037</name>
</gene>
<accession>A0AAU9T4H5</accession>
<comment type="subcellular location">
    <subcellularLocation>
        <location evidence="2 14">Secreted</location>
        <location evidence="2 14">Extracellular space</location>
        <location evidence="2 14">Apoplast</location>
    </subcellularLocation>
</comment>
<keyword evidence="4 14" id="KW-0052">Apoplast</keyword>
<organism evidence="16 17">
    <name type="scientific">Thlaspi arvense</name>
    <name type="common">Field penny-cress</name>
    <dbReference type="NCBI Taxonomy" id="13288"/>
    <lineage>
        <taxon>Eukaryota</taxon>
        <taxon>Viridiplantae</taxon>
        <taxon>Streptophyta</taxon>
        <taxon>Embryophyta</taxon>
        <taxon>Tracheophyta</taxon>
        <taxon>Spermatophyta</taxon>
        <taxon>Magnoliopsida</taxon>
        <taxon>eudicotyledons</taxon>
        <taxon>Gunneridae</taxon>
        <taxon>Pentapetalae</taxon>
        <taxon>rosids</taxon>
        <taxon>malvids</taxon>
        <taxon>Brassicales</taxon>
        <taxon>Brassicaceae</taxon>
        <taxon>Thlaspideae</taxon>
        <taxon>Thlaspi</taxon>
    </lineage>
</organism>
<dbReference type="PANTHER" id="PTHR31238">
    <property type="entry name" value="GERMIN-LIKE PROTEIN SUBFAMILY 3 MEMBER 3"/>
    <property type="match status" value="1"/>
</dbReference>
<dbReference type="GO" id="GO:0048046">
    <property type="term" value="C:apoplast"/>
    <property type="evidence" value="ECO:0007669"/>
    <property type="project" value="UniProtKB-SubCell"/>
</dbReference>
<evidence type="ECO:0000256" key="1">
    <source>
        <dbReference type="ARBA" id="ARBA00003629"/>
    </source>
</evidence>